<proteinExistence type="predicted"/>
<sequence>MNLWIPGAIIVFCVTALTWMYFTGRDAAELDRARDTIETRERIDDANSRCAGANWRDRLLGDCD</sequence>
<keyword evidence="3" id="KW-1185">Reference proteome</keyword>
<evidence type="ECO:0000256" key="1">
    <source>
        <dbReference type="SAM" id="Phobius"/>
    </source>
</evidence>
<organism evidence="2 3">
    <name type="scientific">Roseivivax jejudonensis</name>
    <dbReference type="NCBI Taxonomy" id="1529041"/>
    <lineage>
        <taxon>Bacteria</taxon>
        <taxon>Pseudomonadati</taxon>
        <taxon>Pseudomonadota</taxon>
        <taxon>Alphaproteobacteria</taxon>
        <taxon>Rhodobacterales</taxon>
        <taxon>Roseobacteraceae</taxon>
        <taxon>Roseivivax</taxon>
    </lineage>
</organism>
<name>A0A1X7ABD4_9RHOB</name>
<dbReference type="Proteomes" id="UP000193570">
    <property type="component" value="Unassembled WGS sequence"/>
</dbReference>
<reference evidence="2 3" key="1">
    <citation type="submission" date="2017-03" db="EMBL/GenBank/DDBJ databases">
        <authorList>
            <person name="Afonso C.L."/>
            <person name="Miller P.J."/>
            <person name="Scott M.A."/>
            <person name="Spackman E."/>
            <person name="Goraichik I."/>
            <person name="Dimitrov K.M."/>
            <person name="Suarez D.L."/>
            <person name="Swayne D.E."/>
        </authorList>
    </citation>
    <scope>NUCLEOTIDE SEQUENCE [LARGE SCALE GENOMIC DNA]</scope>
    <source>
        <strain evidence="2 3">CECT 8625</strain>
    </source>
</reference>
<keyword evidence="1" id="KW-0472">Membrane</keyword>
<dbReference type="EMBL" id="FWFK01000011">
    <property type="protein sequence ID" value="SLN74705.1"/>
    <property type="molecule type" value="Genomic_DNA"/>
</dbReference>
<keyword evidence="1" id="KW-1133">Transmembrane helix</keyword>
<feature type="transmembrane region" description="Helical" evidence="1">
    <location>
        <begin position="6"/>
        <end position="24"/>
    </location>
</feature>
<protein>
    <submittedName>
        <fullName evidence="2">Uncharacterized protein</fullName>
    </submittedName>
</protein>
<accession>A0A1X7ABD4</accession>
<dbReference type="OrthoDB" id="7876018at2"/>
<keyword evidence="1" id="KW-0812">Transmembrane</keyword>
<gene>
    <name evidence="2" type="ORF">ROJ8625_04082</name>
</gene>
<dbReference type="AlphaFoldDB" id="A0A1X7ABD4"/>
<evidence type="ECO:0000313" key="3">
    <source>
        <dbReference type="Proteomes" id="UP000193570"/>
    </source>
</evidence>
<dbReference type="RefSeq" id="WP_143535215.1">
    <property type="nucleotide sequence ID" value="NZ_FWFK01000011.1"/>
</dbReference>
<evidence type="ECO:0000313" key="2">
    <source>
        <dbReference type="EMBL" id="SLN74705.1"/>
    </source>
</evidence>